<keyword evidence="7" id="KW-1185">Reference proteome</keyword>
<evidence type="ECO:0000256" key="4">
    <source>
        <dbReference type="RuleBase" id="RU003694"/>
    </source>
</evidence>
<dbReference type="PROSITE" id="PS52004">
    <property type="entry name" value="KS3_2"/>
    <property type="match status" value="1"/>
</dbReference>
<keyword evidence="3 4" id="KW-0808">Transferase</keyword>
<dbReference type="InterPro" id="IPR047224">
    <property type="entry name" value="FAS_alpha_su_C"/>
</dbReference>
<dbReference type="SUPFAM" id="SSF53901">
    <property type="entry name" value="Thiolase-like"/>
    <property type="match status" value="2"/>
</dbReference>
<sequence>MTALPVIVGFGGVNAAGRSAFHHGYRRMVESALSERSMAPTWESLAQMMGLDTHGGLTPELIELMRQGTLVRRIEKVHFDVDAVLSQNRADLDAGQGGFLFRAKRSQLPSHLPDNWQIVREEGKTVSIQVSGVTTALFPDYNAYPVTSAGQSPNGFSAARLYRSMHHPRALSQAVYGASDAIQSLGIDWQDILRHVRPDEIAVYAGSALGQADAAGFGGLYQNSLTGGRTSSKMMALSFAEMAADFINGYMINSVGSTGTNIGACATFLYNLRQGVMDIQAGKARAVIVGNTEAPVVPAIMEGFNVMGALATDEELKKLDGSDTVHNRRACRPFSTNAGFTIAESSQFLILMDDRLALEMGATIYGSVPDVFVNADANKKSISAPGVGNYITMAKTAALLNNLLGEGGLRQTFVQAHGTGTPQNRVTESHILNEVARLHGLDDWAVTAVKAYVGHSLGPAAGDQIMSTLGVWAEGVIPGITTIDHIASDVHHSHLNILQDHLDLGDPAAMRACLVNSKGFGGNNSTAALLSPQETLTMLGRRHGEKALTDYRSRNEAVAAAQADYDARAVREGVPIIYRFGESVMDDSDVSLSLNELGLSEFQQSISLDGRHPYDDLI</sequence>
<proteinExistence type="inferred from homology"/>
<dbReference type="InterPro" id="IPR020841">
    <property type="entry name" value="PKS_Beta-ketoAc_synthase_dom"/>
</dbReference>
<dbReference type="InterPro" id="IPR014030">
    <property type="entry name" value="Ketoacyl_synth_N"/>
</dbReference>
<dbReference type="Proteomes" id="UP000297475">
    <property type="component" value="Unassembled WGS sequence"/>
</dbReference>
<evidence type="ECO:0000256" key="3">
    <source>
        <dbReference type="ARBA" id="ARBA00022679"/>
    </source>
</evidence>
<organism evidence="6 7">
    <name type="scientific">Natronospirillum operosum</name>
    <dbReference type="NCBI Taxonomy" id="2759953"/>
    <lineage>
        <taxon>Bacteria</taxon>
        <taxon>Pseudomonadati</taxon>
        <taxon>Pseudomonadota</taxon>
        <taxon>Gammaproteobacteria</taxon>
        <taxon>Oceanospirillales</taxon>
        <taxon>Natronospirillaceae</taxon>
        <taxon>Natronospirillum</taxon>
    </lineage>
</organism>
<dbReference type="Gene3D" id="3.40.47.10">
    <property type="match status" value="1"/>
</dbReference>
<dbReference type="RefSeq" id="WP_135482163.1">
    <property type="nucleotide sequence ID" value="NZ_SRMF01000001.1"/>
</dbReference>
<protein>
    <submittedName>
        <fullName evidence="6">Beta-ketoacyl synthase</fullName>
    </submittedName>
</protein>
<gene>
    <name evidence="6" type="ORF">E4656_06415</name>
</gene>
<dbReference type="EMBL" id="SRMF01000001">
    <property type="protein sequence ID" value="TGG96023.1"/>
    <property type="molecule type" value="Genomic_DNA"/>
</dbReference>
<evidence type="ECO:0000256" key="2">
    <source>
        <dbReference type="ARBA" id="ARBA00008467"/>
    </source>
</evidence>
<dbReference type="SMART" id="SM00825">
    <property type="entry name" value="PKS_KS"/>
    <property type="match status" value="1"/>
</dbReference>
<dbReference type="InterPro" id="IPR000794">
    <property type="entry name" value="Beta-ketoacyl_synthase"/>
</dbReference>
<evidence type="ECO:0000259" key="5">
    <source>
        <dbReference type="PROSITE" id="PS52004"/>
    </source>
</evidence>
<dbReference type="AlphaFoldDB" id="A0A4Z0WK68"/>
<evidence type="ECO:0000313" key="6">
    <source>
        <dbReference type="EMBL" id="TGG96023.1"/>
    </source>
</evidence>
<dbReference type="PANTHER" id="PTHR11712">
    <property type="entry name" value="POLYKETIDE SYNTHASE-RELATED"/>
    <property type="match status" value="1"/>
</dbReference>
<dbReference type="CDD" id="cd00828">
    <property type="entry name" value="elong_cond_enzymes"/>
    <property type="match status" value="1"/>
</dbReference>
<comment type="pathway">
    <text evidence="1">Lipid metabolism; fatty acid biosynthesis.</text>
</comment>
<dbReference type="OrthoDB" id="9784825at2"/>
<comment type="caution">
    <text evidence="6">The sequence shown here is derived from an EMBL/GenBank/DDBJ whole genome shotgun (WGS) entry which is preliminary data.</text>
</comment>
<dbReference type="GO" id="GO:0005829">
    <property type="term" value="C:cytosol"/>
    <property type="evidence" value="ECO:0007669"/>
    <property type="project" value="TreeGrafter"/>
</dbReference>
<comment type="similarity">
    <text evidence="2 4">Belongs to the thiolase-like superfamily. Beta-ketoacyl-ACP synthases family.</text>
</comment>
<name>A0A4Z0WK68_9GAMM</name>
<dbReference type="Pfam" id="PF02801">
    <property type="entry name" value="Ketoacyl-synt_C"/>
    <property type="match status" value="1"/>
</dbReference>
<accession>A0A4Z0WK68</accession>
<evidence type="ECO:0000256" key="1">
    <source>
        <dbReference type="ARBA" id="ARBA00005194"/>
    </source>
</evidence>
<dbReference type="GO" id="GO:0004315">
    <property type="term" value="F:3-oxoacyl-[acyl-carrier-protein] synthase activity"/>
    <property type="evidence" value="ECO:0007669"/>
    <property type="project" value="TreeGrafter"/>
</dbReference>
<reference evidence="6 7" key="1">
    <citation type="submission" date="2019-04" db="EMBL/GenBank/DDBJ databases">
        <title>Natronospirillum operosus gen. nov., sp. nov., a haloalkaliphilic satellite isolated from decaying biomass of laboratory culture of cyanobacterium Geitlerinema sp. and proposal of Natronospirillaceae fam. nov. and Saccharospirillaceae fam. nov.</title>
        <authorList>
            <person name="Kevbrin V."/>
            <person name="Boltyanskaya Y."/>
            <person name="Koziaeva V."/>
            <person name="Grouzdev D.S."/>
            <person name="Park M."/>
            <person name="Cho J."/>
        </authorList>
    </citation>
    <scope>NUCLEOTIDE SEQUENCE [LARGE SCALE GENOMIC DNA]</scope>
    <source>
        <strain evidence="6 7">G-116</strain>
    </source>
</reference>
<dbReference type="InterPro" id="IPR016039">
    <property type="entry name" value="Thiolase-like"/>
</dbReference>
<dbReference type="GO" id="GO:0006633">
    <property type="term" value="P:fatty acid biosynthetic process"/>
    <property type="evidence" value="ECO:0007669"/>
    <property type="project" value="TreeGrafter"/>
</dbReference>
<dbReference type="InterPro" id="IPR014031">
    <property type="entry name" value="Ketoacyl_synth_C"/>
</dbReference>
<evidence type="ECO:0000313" key="7">
    <source>
        <dbReference type="Proteomes" id="UP000297475"/>
    </source>
</evidence>
<feature type="domain" description="Ketosynthase family 3 (KS3)" evidence="5">
    <location>
        <begin position="91"/>
        <end position="531"/>
    </location>
</feature>
<dbReference type="Pfam" id="PF00109">
    <property type="entry name" value="ketoacyl-synt"/>
    <property type="match status" value="1"/>
</dbReference>
<dbReference type="PANTHER" id="PTHR11712:SF336">
    <property type="entry name" value="3-OXOACYL-[ACYL-CARRIER-PROTEIN] SYNTHASE, MITOCHONDRIAL"/>
    <property type="match status" value="1"/>
</dbReference>